<name>A0A4Y2RB00_ARAVE</name>
<dbReference type="EMBL" id="BGPR01016329">
    <property type="protein sequence ID" value="GBN72590.1"/>
    <property type="molecule type" value="Genomic_DNA"/>
</dbReference>
<evidence type="ECO:0000313" key="1">
    <source>
        <dbReference type="EMBL" id="GBN72590.1"/>
    </source>
</evidence>
<organism evidence="1 3">
    <name type="scientific">Araneus ventricosus</name>
    <name type="common">Orbweaver spider</name>
    <name type="synonym">Epeira ventricosa</name>
    <dbReference type="NCBI Taxonomy" id="182803"/>
    <lineage>
        <taxon>Eukaryota</taxon>
        <taxon>Metazoa</taxon>
        <taxon>Ecdysozoa</taxon>
        <taxon>Arthropoda</taxon>
        <taxon>Chelicerata</taxon>
        <taxon>Arachnida</taxon>
        <taxon>Araneae</taxon>
        <taxon>Araneomorphae</taxon>
        <taxon>Entelegynae</taxon>
        <taxon>Araneoidea</taxon>
        <taxon>Araneidae</taxon>
        <taxon>Araneus</taxon>
    </lineage>
</organism>
<protein>
    <submittedName>
        <fullName evidence="1">Uncharacterized protein</fullName>
    </submittedName>
</protein>
<proteinExistence type="predicted"/>
<dbReference type="AlphaFoldDB" id="A0A4Y2RB00"/>
<reference evidence="1 3" key="1">
    <citation type="journal article" date="2019" name="Sci. Rep.">
        <title>Orb-weaving spider Araneus ventricosus genome elucidates the spidroin gene catalogue.</title>
        <authorList>
            <person name="Kono N."/>
            <person name="Nakamura H."/>
            <person name="Ohtoshi R."/>
            <person name="Moran D.A.P."/>
            <person name="Shinohara A."/>
            <person name="Yoshida Y."/>
            <person name="Fujiwara M."/>
            <person name="Mori M."/>
            <person name="Tomita M."/>
            <person name="Arakawa K."/>
        </authorList>
    </citation>
    <scope>NUCLEOTIDE SEQUENCE [LARGE SCALE GENOMIC DNA]</scope>
</reference>
<sequence>MFFLTIGSFSKHNRNPTSDLQTHHCSSKETKMAFIDKSIYNSLFFHSLLFRLITGFWKPRPFPTSLKSETSDVDANPAVSLLRPVSFKRSALISEALPRSIFNRMTAVS</sequence>
<keyword evidence="3" id="KW-1185">Reference proteome</keyword>
<comment type="caution">
    <text evidence="1">The sequence shown here is derived from an EMBL/GenBank/DDBJ whole genome shotgun (WGS) entry which is preliminary data.</text>
</comment>
<dbReference type="EMBL" id="BGPR01016330">
    <property type="protein sequence ID" value="GBN72596.1"/>
    <property type="molecule type" value="Genomic_DNA"/>
</dbReference>
<evidence type="ECO:0000313" key="3">
    <source>
        <dbReference type="Proteomes" id="UP000499080"/>
    </source>
</evidence>
<dbReference type="Proteomes" id="UP000499080">
    <property type="component" value="Unassembled WGS sequence"/>
</dbReference>
<accession>A0A4Y2RB00</accession>
<evidence type="ECO:0000313" key="2">
    <source>
        <dbReference type="EMBL" id="GBN72596.1"/>
    </source>
</evidence>
<gene>
    <name evidence="2" type="ORF">AVEN_109980_1</name>
    <name evidence="1" type="ORF">AVEN_231541_1</name>
</gene>